<dbReference type="InterPro" id="IPR003726">
    <property type="entry name" value="HCY_dom"/>
</dbReference>
<dbReference type="PANTHER" id="PTHR11103:SF10">
    <property type="entry name" value="HOMOCYSTEINE S-METHYLTRANSFERASE 1-RELATED"/>
    <property type="match status" value="1"/>
</dbReference>
<dbReference type="PROSITE" id="PS50970">
    <property type="entry name" value="HCY"/>
    <property type="match status" value="1"/>
</dbReference>
<accession>A0A8H8U053</accession>
<protein>
    <submittedName>
        <fullName evidence="5">Homocysteine S-methyltransferase</fullName>
    </submittedName>
</protein>
<keyword evidence="2 3" id="KW-0808">Transferase</keyword>
<dbReference type="InterPro" id="IPR036589">
    <property type="entry name" value="HCY_dom_sf"/>
</dbReference>
<dbReference type="EMBL" id="QGMH01000024">
    <property type="protein sequence ID" value="TVY28899.1"/>
    <property type="molecule type" value="Genomic_DNA"/>
</dbReference>
<dbReference type="Gene3D" id="3.20.20.330">
    <property type="entry name" value="Homocysteine-binding-like domain"/>
    <property type="match status" value="1"/>
</dbReference>
<keyword evidence="1 3" id="KW-0489">Methyltransferase</keyword>
<keyword evidence="3" id="KW-0862">Zinc</keyword>
<feature type="binding site" evidence="3">
    <location>
        <position position="259"/>
    </location>
    <ligand>
        <name>Zn(2+)</name>
        <dbReference type="ChEBI" id="CHEBI:29105"/>
    </ligand>
</feature>
<dbReference type="RefSeq" id="XP_031007687.1">
    <property type="nucleotide sequence ID" value="XM_031146666.1"/>
</dbReference>
<feature type="domain" description="Hcy-binding" evidence="4">
    <location>
        <begin position="1"/>
        <end position="359"/>
    </location>
</feature>
<evidence type="ECO:0000313" key="5">
    <source>
        <dbReference type="EMBL" id="TVY28899.1"/>
    </source>
</evidence>
<evidence type="ECO:0000256" key="3">
    <source>
        <dbReference type="PROSITE-ProRule" id="PRU00333"/>
    </source>
</evidence>
<dbReference type="Proteomes" id="UP000431533">
    <property type="component" value="Unassembled WGS sequence"/>
</dbReference>
<dbReference type="AlphaFoldDB" id="A0A8H8U053"/>
<dbReference type="GeneID" id="41981884"/>
<comment type="caution">
    <text evidence="5">The sequence shown here is derived from an EMBL/GenBank/DDBJ whole genome shotgun (WGS) entry which is preliminary data.</text>
</comment>
<proteinExistence type="predicted"/>
<evidence type="ECO:0000256" key="2">
    <source>
        <dbReference type="ARBA" id="ARBA00022679"/>
    </source>
</evidence>
<evidence type="ECO:0000259" key="4">
    <source>
        <dbReference type="PROSITE" id="PS50970"/>
    </source>
</evidence>
<dbReference type="Pfam" id="PF02574">
    <property type="entry name" value="S-methyl_trans"/>
    <property type="match status" value="1"/>
</dbReference>
<feature type="binding site" evidence="3">
    <location>
        <position position="344"/>
    </location>
    <ligand>
        <name>Zn(2+)</name>
        <dbReference type="ChEBI" id="CHEBI:29105"/>
    </ligand>
</feature>
<keyword evidence="3" id="KW-0479">Metal-binding</keyword>
<evidence type="ECO:0000313" key="6">
    <source>
        <dbReference type="Proteomes" id="UP000431533"/>
    </source>
</evidence>
<feature type="binding site" evidence="3">
    <location>
        <position position="345"/>
    </location>
    <ligand>
        <name>Zn(2+)</name>
        <dbReference type="ChEBI" id="CHEBI:29105"/>
    </ligand>
</feature>
<gene>
    <name evidence="5" type="primary">HMT-2</name>
    <name evidence="5" type="ORF">LHYA1_G001686</name>
</gene>
<dbReference type="GO" id="GO:0046872">
    <property type="term" value="F:metal ion binding"/>
    <property type="evidence" value="ECO:0007669"/>
    <property type="project" value="UniProtKB-KW"/>
</dbReference>
<dbReference type="SUPFAM" id="SSF82282">
    <property type="entry name" value="Homocysteine S-methyltransferase"/>
    <property type="match status" value="1"/>
</dbReference>
<dbReference type="GO" id="GO:0032259">
    <property type="term" value="P:methylation"/>
    <property type="evidence" value="ECO:0007669"/>
    <property type="project" value="UniProtKB-KW"/>
</dbReference>
<dbReference type="OrthoDB" id="261426at2759"/>
<name>A0A8H8U053_9HELO</name>
<comment type="cofactor">
    <cofactor evidence="3">
        <name>Zn(2+)</name>
        <dbReference type="ChEBI" id="CHEBI:29105"/>
    </cofactor>
</comment>
<sequence>MSPTSPAIHLLDGGLGTLLTDTYNITFDASTPLWSSHLLLTSSGRETLLCAHRTFVDAGADVVLSATYQVSFRGFGVIDEGIGRRGEAEGLMRRGVGIAGASFGGGSSRGRGKVALSLGAYGATMVPGAEYSGVYDEGFRSVVQLGEWHAERIRVFGCGGGNGGGSGSGEEGDENEKEKRECWDMVDFVAFETIPRLEEVLAVRGVMDKLPQGMERDYWISCVFPGEGNRLPDGSTIREVVGAMLGGERRRPRGVGMNCTRVGKVEGLVREFEDAVCELGLSGEVALVMYPDGTRGEVYNTSTQEWEKIEGVEESEVPWDEMVFGNVKRARDRGVWKEIFVGGCCKTTPDHIAKLRKRIDEIDDV</sequence>
<reference evidence="5 6" key="1">
    <citation type="submission" date="2018-05" db="EMBL/GenBank/DDBJ databases">
        <title>Genome sequencing and assembly of the regulated plant pathogen Lachnellula willkommii and related sister species for the development of diagnostic species identification markers.</title>
        <authorList>
            <person name="Giroux E."/>
            <person name="Bilodeau G."/>
        </authorList>
    </citation>
    <scope>NUCLEOTIDE SEQUENCE [LARGE SCALE GENOMIC DNA]</scope>
    <source>
        <strain evidence="5 6">CBS 185.66</strain>
    </source>
</reference>
<keyword evidence="6" id="KW-1185">Reference proteome</keyword>
<evidence type="ECO:0000256" key="1">
    <source>
        <dbReference type="ARBA" id="ARBA00022603"/>
    </source>
</evidence>
<organism evidence="5 6">
    <name type="scientific">Lachnellula hyalina</name>
    <dbReference type="NCBI Taxonomy" id="1316788"/>
    <lineage>
        <taxon>Eukaryota</taxon>
        <taxon>Fungi</taxon>
        <taxon>Dikarya</taxon>
        <taxon>Ascomycota</taxon>
        <taxon>Pezizomycotina</taxon>
        <taxon>Leotiomycetes</taxon>
        <taxon>Helotiales</taxon>
        <taxon>Lachnaceae</taxon>
        <taxon>Lachnellula</taxon>
    </lineage>
</organism>
<dbReference type="GO" id="GO:0008168">
    <property type="term" value="F:methyltransferase activity"/>
    <property type="evidence" value="ECO:0007669"/>
    <property type="project" value="UniProtKB-UniRule"/>
</dbReference>
<dbReference type="PANTHER" id="PTHR11103">
    <property type="entry name" value="SLR1189 PROTEIN"/>
    <property type="match status" value="1"/>
</dbReference>